<dbReference type="FunFam" id="2.60.120.200:FF:000122">
    <property type="entry name" value="Calreticulin 3"/>
    <property type="match status" value="1"/>
</dbReference>
<feature type="compositionally biased region" description="Basic and acidic residues" evidence="18">
    <location>
        <begin position="392"/>
        <end position="413"/>
    </location>
</feature>
<dbReference type="PANTHER" id="PTHR11073:SF2">
    <property type="entry name" value="CALRETICULIN"/>
    <property type="match status" value="1"/>
</dbReference>
<evidence type="ECO:0000256" key="18">
    <source>
        <dbReference type="SAM" id="MobiDB-lite"/>
    </source>
</evidence>
<evidence type="ECO:0000256" key="1">
    <source>
        <dbReference type="ARBA" id="ARBA00004319"/>
    </source>
</evidence>
<dbReference type="PANTHER" id="PTHR11073">
    <property type="entry name" value="CALRETICULIN AND CALNEXIN"/>
    <property type="match status" value="1"/>
</dbReference>
<feature type="region of interest" description="Disordered" evidence="18">
    <location>
        <begin position="216"/>
        <end position="264"/>
    </location>
</feature>
<dbReference type="InterPro" id="IPR009169">
    <property type="entry name" value="Calreticulin"/>
</dbReference>
<dbReference type="PROSITE" id="PS00804">
    <property type="entry name" value="CALRETICULIN_2"/>
    <property type="match status" value="1"/>
</dbReference>
<comment type="subcellular location">
    <subcellularLocation>
        <location evidence="1 14">Endoplasmic reticulum lumen</location>
    </subcellularLocation>
</comment>
<evidence type="ECO:0000256" key="6">
    <source>
        <dbReference type="ARBA" id="ARBA00022734"/>
    </source>
</evidence>
<dbReference type="GO" id="GO:0036503">
    <property type="term" value="P:ERAD pathway"/>
    <property type="evidence" value="ECO:0007669"/>
    <property type="project" value="TreeGrafter"/>
</dbReference>
<dbReference type="AlphaFoldDB" id="A0A7R8W8T9"/>
<keyword evidence="12 14" id="KW-0143">Chaperone</keyword>
<dbReference type="GO" id="GO:0005789">
    <property type="term" value="C:endoplasmic reticulum membrane"/>
    <property type="evidence" value="ECO:0007669"/>
    <property type="project" value="TreeGrafter"/>
</dbReference>
<feature type="chain" id="PRO_5040558273" description="Calreticulin" evidence="17">
    <location>
        <begin position="20"/>
        <end position="453"/>
    </location>
</feature>
<dbReference type="FunFam" id="2.10.250.10:FF:000002">
    <property type="entry name" value="Calreticulin"/>
    <property type="match status" value="1"/>
</dbReference>
<feature type="disulfide bond" evidence="16">
    <location>
        <begin position="109"/>
        <end position="141"/>
    </location>
</feature>
<feature type="binding site" evidence="15">
    <location>
        <position position="139"/>
    </location>
    <ligand>
        <name>an alpha-D-glucoside</name>
        <dbReference type="ChEBI" id="CHEBI:22390"/>
    </ligand>
</feature>
<evidence type="ECO:0000256" key="12">
    <source>
        <dbReference type="ARBA" id="ARBA00023186"/>
    </source>
</evidence>
<keyword evidence="7" id="KW-0677">Repeat</keyword>
<protein>
    <recommendedName>
        <fullName evidence="3 14">Calreticulin</fullName>
    </recommendedName>
</protein>
<keyword evidence="5 17" id="KW-0732">Signal</keyword>
<evidence type="ECO:0000256" key="14">
    <source>
        <dbReference type="PIRNR" id="PIRNR002356"/>
    </source>
</evidence>
<keyword evidence="9" id="KW-0862">Zinc</keyword>
<accession>A0A7R8W8T9</accession>
<dbReference type="GO" id="GO:0005788">
    <property type="term" value="C:endoplasmic reticulum lumen"/>
    <property type="evidence" value="ECO:0007669"/>
    <property type="project" value="UniProtKB-SubCell"/>
</dbReference>
<keyword evidence="11 16" id="KW-1015">Disulfide bond</keyword>
<dbReference type="PIRSF" id="PIRSF002356">
    <property type="entry name" value="Calreticulin"/>
    <property type="match status" value="1"/>
</dbReference>
<gene>
    <name evidence="19" type="ORF">CTOB1V02_LOCUS4975</name>
</gene>
<evidence type="ECO:0000256" key="2">
    <source>
        <dbReference type="ARBA" id="ARBA00010983"/>
    </source>
</evidence>
<dbReference type="PROSITE" id="PS00805">
    <property type="entry name" value="CALRETICULIN_REPEAT"/>
    <property type="match status" value="2"/>
</dbReference>
<dbReference type="PRINTS" id="PR00626">
    <property type="entry name" value="CALRETICULIN"/>
</dbReference>
<dbReference type="InterPro" id="IPR018124">
    <property type="entry name" value="Calret/calnex_CS"/>
</dbReference>
<dbReference type="GO" id="GO:0005509">
    <property type="term" value="F:calcium ion binding"/>
    <property type="evidence" value="ECO:0007669"/>
    <property type="project" value="InterPro"/>
</dbReference>
<dbReference type="SUPFAM" id="SSF63887">
    <property type="entry name" value="P-domain of calnexin/calreticulin"/>
    <property type="match status" value="1"/>
</dbReference>
<evidence type="ECO:0000256" key="4">
    <source>
        <dbReference type="ARBA" id="ARBA00022723"/>
    </source>
</evidence>
<evidence type="ECO:0000313" key="19">
    <source>
        <dbReference type="EMBL" id="CAD7227066.1"/>
    </source>
</evidence>
<dbReference type="InterPro" id="IPR009033">
    <property type="entry name" value="Calreticulin/calnexin_P_dom_sf"/>
</dbReference>
<dbReference type="OrthoDB" id="1938156at2759"/>
<reference evidence="19" key="1">
    <citation type="submission" date="2020-11" db="EMBL/GenBank/DDBJ databases">
        <authorList>
            <person name="Tran Van P."/>
        </authorList>
    </citation>
    <scope>NUCLEOTIDE SEQUENCE</scope>
</reference>
<proteinExistence type="inferred from homology"/>
<dbReference type="InterPro" id="IPR001580">
    <property type="entry name" value="Calret/calnex"/>
</dbReference>
<evidence type="ECO:0000256" key="9">
    <source>
        <dbReference type="ARBA" id="ARBA00022833"/>
    </source>
</evidence>
<keyword evidence="4" id="KW-0479">Metal-binding</keyword>
<name>A0A7R8W8T9_9CRUS</name>
<keyword evidence="6" id="KW-0430">Lectin</keyword>
<feature type="binding site" evidence="15">
    <location>
        <position position="113"/>
    </location>
    <ligand>
        <name>an alpha-D-glucoside</name>
        <dbReference type="ChEBI" id="CHEBI:22390"/>
    </ligand>
</feature>
<evidence type="ECO:0000256" key="16">
    <source>
        <dbReference type="PIRSR" id="PIRSR002356-3"/>
    </source>
</evidence>
<dbReference type="InterPro" id="IPR013320">
    <property type="entry name" value="ConA-like_dom_sf"/>
</dbReference>
<comment type="similarity">
    <text evidence="2 14 17">Belongs to the calreticulin family.</text>
</comment>
<dbReference type="Gene3D" id="2.60.120.200">
    <property type="match status" value="1"/>
</dbReference>
<feature type="binding site" evidence="15">
    <location>
        <position position="132"/>
    </location>
    <ligand>
        <name>an alpha-D-glucoside</name>
        <dbReference type="ChEBI" id="CHEBI:22390"/>
    </ligand>
</feature>
<keyword evidence="10" id="KW-0106">Calcium</keyword>
<dbReference type="PROSITE" id="PS00803">
    <property type="entry name" value="CALRETICULIN_1"/>
    <property type="match status" value="1"/>
</dbReference>
<evidence type="ECO:0000256" key="8">
    <source>
        <dbReference type="ARBA" id="ARBA00022824"/>
    </source>
</evidence>
<dbReference type="GO" id="GO:0030246">
    <property type="term" value="F:carbohydrate binding"/>
    <property type="evidence" value="ECO:0007669"/>
    <property type="project" value="UniProtKB-KW"/>
</dbReference>
<evidence type="ECO:0000256" key="13">
    <source>
        <dbReference type="ARBA" id="ARBA00037091"/>
    </source>
</evidence>
<dbReference type="Pfam" id="PF00262">
    <property type="entry name" value="Calreticulin"/>
    <property type="match status" value="2"/>
</dbReference>
<feature type="compositionally biased region" description="Basic and acidic residues" evidence="18">
    <location>
        <begin position="216"/>
        <end position="255"/>
    </location>
</feature>
<feature type="compositionally biased region" description="Acidic residues" evidence="18">
    <location>
        <begin position="418"/>
        <end position="442"/>
    </location>
</feature>
<feature type="binding site" evidence="15">
    <location>
        <position position="115"/>
    </location>
    <ligand>
        <name>an alpha-D-glucoside</name>
        <dbReference type="ChEBI" id="CHEBI:22390"/>
    </ligand>
</feature>
<dbReference type="Gene3D" id="2.10.250.10">
    <property type="entry name" value="Calreticulin/calnexin, P domain"/>
    <property type="match status" value="1"/>
</dbReference>
<feature type="binding site" evidence="15">
    <location>
        <position position="321"/>
    </location>
    <ligand>
        <name>an alpha-D-glucoside</name>
        <dbReference type="ChEBI" id="CHEBI:22390"/>
    </ligand>
</feature>
<evidence type="ECO:0000256" key="11">
    <source>
        <dbReference type="ARBA" id="ARBA00023157"/>
    </source>
</evidence>
<keyword evidence="8 14" id="KW-0256">Endoplasmic reticulum</keyword>
<evidence type="ECO:0000256" key="10">
    <source>
        <dbReference type="ARBA" id="ARBA00022837"/>
    </source>
</evidence>
<sequence>MHTRTVCALFAACLTSCIAQSSKTVFLEKFDDGDAWESRWIQSEHKSDYGKFVLDSGKFYGDVEKDKGIKTSQDARFYALSTKFDEAFDNKDKTLVVQFSVKHEQNIDCGGGYLKLFDCTVEPKDFNGDSSYKIMFGPDICGPGTRKVHVILNYKGENKMIKKDIRAENDEFTHLYRLEISPDNTYKVYVDDKEVEGGNLEDDFDFLLPKKIKDPEAKKPEDWDDRPKIDDPEDTKPDDWDVPEHVTDPDATKPEDWDDEMDGEWEPPMIDNPEYKGEWKPKQIDNPNYKGIWIHPEIPNPDYVEDPELYNLGTICGLGFDLSNDENPTAVHLFPACAWSPSLTSVTSPAFRLRGDWSLSPSHYLGPGVFGLKRPEPKRLSPSGDSGPVLRTAEKEMREKQKAEEEEKRKAEEAATQAEEDEEEDEDLVDDAGSVDEMENMIDEGAMPEKDEL</sequence>
<organism evidence="19">
    <name type="scientific">Cyprideis torosa</name>
    <dbReference type="NCBI Taxonomy" id="163714"/>
    <lineage>
        <taxon>Eukaryota</taxon>
        <taxon>Metazoa</taxon>
        <taxon>Ecdysozoa</taxon>
        <taxon>Arthropoda</taxon>
        <taxon>Crustacea</taxon>
        <taxon>Oligostraca</taxon>
        <taxon>Ostracoda</taxon>
        <taxon>Podocopa</taxon>
        <taxon>Podocopida</taxon>
        <taxon>Cytherocopina</taxon>
        <taxon>Cytheroidea</taxon>
        <taxon>Cytherideidae</taxon>
        <taxon>Cyprideis</taxon>
    </lineage>
</organism>
<evidence type="ECO:0000256" key="3">
    <source>
        <dbReference type="ARBA" id="ARBA00015837"/>
    </source>
</evidence>
<dbReference type="GO" id="GO:0006457">
    <property type="term" value="P:protein folding"/>
    <property type="evidence" value="ECO:0007669"/>
    <property type="project" value="InterPro"/>
</dbReference>
<evidence type="ECO:0000256" key="15">
    <source>
        <dbReference type="PIRSR" id="PIRSR002356-1"/>
    </source>
</evidence>
<comment type="function">
    <text evidence="13">Molecular calcium-binding chaperone promoting folding, oligomeric assembly and quality control in the ER via the calreticulin/calnexin cycle. This lectin may interact transiently with almost all of the monoglucosylated glycoproteins that are synthesized in the ER.</text>
</comment>
<dbReference type="SUPFAM" id="SSF49899">
    <property type="entry name" value="Concanavalin A-like lectins/glucanases"/>
    <property type="match status" value="1"/>
</dbReference>
<feature type="signal peptide" evidence="17">
    <location>
        <begin position="1"/>
        <end position="19"/>
    </location>
</feature>
<evidence type="ECO:0000256" key="17">
    <source>
        <dbReference type="RuleBase" id="RU362126"/>
    </source>
</evidence>
<evidence type="ECO:0000256" key="5">
    <source>
        <dbReference type="ARBA" id="ARBA00022729"/>
    </source>
</evidence>
<feature type="region of interest" description="Disordered" evidence="18">
    <location>
        <begin position="373"/>
        <end position="453"/>
    </location>
</feature>
<dbReference type="EMBL" id="OB661021">
    <property type="protein sequence ID" value="CAD7227066.1"/>
    <property type="molecule type" value="Genomic_DNA"/>
</dbReference>
<dbReference type="GO" id="GO:0051082">
    <property type="term" value="F:unfolded protein binding"/>
    <property type="evidence" value="ECO:0007669"/>
    <property type="project" value="InterPro"/>
</dbReference>
<evidence type="ECO:0000256" key="7">
    <source>
        <dbReference type="ARBA" id="ARBA00022737"/>
    </source>
</evidence>